<feature type="transmembrane region" description="Helical" evidence="11">
    <location>
        <begin position="26"/>
        <end position="47"/>
    </location>
</feature>
<name>A0ABW9G3H8_9GAMM</name>
<evidence type="ECO:0000256" key="7">
    <source>
        <dbReference type="ARBA" id="ARBA00022967"/>
    </source>
</evidence>
<keyword evidence="10 11" id="KW-0472">Membrane</keyword>
<dbReference type="PROSITE" id="PS50893">
    <property type="entry name" value="ABC_TRANSPORTER_2"/>
    <property type="match status" value="1"/>
</dbReference>
<dbReference type="InterPro" id="IPR039421">
    <property type="entry name" value="Type_1_exporter"/>
</dbReference>
<dbReference type="CDD" id="cd18552">
    <property type="entry name" value="ABC_6TM_MsbA_like"/>
    <property type="match status" value="1"/>
</dbReference>
<keyword evidence="3" id="KW-1003">Cell membrane</keyword>
<evidence type="ECO:0000256" key="3">
    <source>
        <dbReference type="ARBA" id="ARBA00022475"/>
    </source>
</evidence>
<keyword evidence="7" id="KW-1278">Translocase</keyword>
<keyword evidence="5" id="KW-0547">Nucleotide-binding</keyword>
<organism evidence="14 15">
    <name type="scientific">Celerinatantimonas yamalensis</name>
    <dbReference type="NCBI Taxonomy" id="559956"/>
    <lineage>
        <taxon>Bacteria</taxon>
        <taxon>Pseudomonadati</taxon>
        <taxon>Pseudomonadota</taxon>
        <taxon>Gammaproteobacteria</taxon>
        <taxon>Celerinatantimonadaceae</taxon>
        <taxon>Celerinatantimonas</taxon>
    </lineage>
</organism>
<dbReference type="InterPro" id="IPR011527">
    <property type="entry name" value="ABC1_TM_dom"/>
</dbReference>
<keyword evidence="8 11" id="KW-1133">Transmembrane helix</keyword>
<feature type="transmembrane region" description="Helical" evidence="11">
    <location>
        <begin position="67"/>
        <end position="93"/>
    </location>
</feature>
<evidence type="ECO:0000256" key="9">
    <source>
        <dbReference type="ARBA" id="ARBA00023055"/>
    </source>
</evidence>
<dbReference type="PANTHER" id="PTHR43394">
    <property type="entry name" value="ATP-DEPENDENT PERMEASE MDL1, MITOCHONDRIAL"/>
    <property type="match status" value="1"/>
</dbReference>
<evidence type="ECO:0000256" key="2">
    <source>
        <dbReference type="ARBA" id="ARBA00022448"/>
    </source>
</evidence>
<accession>A0ABW9G3H8</accession>
<dbReference type="Gene3D" id="1.20.1560.10">
    <property type="entry name" value="ABC transporter type 1, transmembrane domain"/>
    <property type="match status" value="1"/>
</dbReference>
<dbReference type="CDD" id="cd03251">
    <property type="entry name" value="ABCC_MsbA"/>
    <property type="match status" value="1"/>
</dbReference>
<evidence type="ECO:0000256" key="5">
    <source>
        <dbReference type="ARBA" id="ARBA00022741"/>
    </source>
</evidence>
<evidence type="ECO:0000313" key="15">
    <source>
        <dbReference type="Proteomes" id="UP001629953"/>
    </source>
</evidence>
<dbReference type="PROSITE" id="PS50929">
    <property type="entry name" value="ABC_TM1F"/>
    <property type="match status" value="1"/>
</dbReference>
<keyword evidence="6" id="KW-0067">ATP-binding</keyword>
<dbReference type="SMART" id="SM00382">
    <property type="entry name" value="AAA"/>
    <property type="match status" value="1"/>
</dbReference>
<dbReference type="PROSITE" id="PS00211">
    <property type="entry name" value="ABC_TRANSPORTER_1"/>
    <property type="match status" value="1"/>
</dbReference>
<dbReference type="InterPro" id="IPR017871">
    <property type="entry name" value="ABC_transporter-like_CS"/>
</dbReference>
<dbReference type="NCBIfam" id="TIGR02203">
    <property type="entry name" value="MsbA_lipidA"/>
    <property type="match status" value="1"/>
</dbReference>
<keyword evidence="4 11" id="KW-0812">Transmembrane</keyword>
<protein>
    <submittedName>
        <fullName evidence="14">Lipid A export permease/ATP-binding protein MsbA</fullName>
    </submittedName>
</protein>
<dbReference type="SUPFAM" id="SSF52540">
    <property type="entry name" value="P-loop containing nucleoside triphosphate hydrolases"/>
    <property type="match status" value="1"/>
</dbReference>
<dbReference type="EMBL" id="JBEQCT010000001">
    <property type="protein sequence ID" value="MFM2484142.1"/>
    <property type="molecule type" value="Genomic_DNA"/>
</dbReference>
<dbReference type="Gene3D" id="3.40.50.300">
    <property type="entry name" value="P-loop containing nucleotide triphosphate hydrolases"/>
    <property type="match status" value="1"/>
</dbReference>
<evidence type="ECO:0000256" key="1">
    <source>
        <dbReference type="ARBA" id="ARBA00004651"/>
    </source>
</evidence>
<evidence type="ECO:0000259" key="13">
    <source>
        <dbReference type="PROSITE" id="PS50929"/>
    </source>
</evidence>
<evidence type="ECO:0000256" key="11">
    <source>
        <dbReference type="SAM" id="Phobius"/>
    </source>
</evidence>
<dbReference type="InterPro" id="IPR027417">
    <property type="entry name" value="P-loop_NTPase"/>
</dbReference>
<proteinExistence type="predicted"/>
<dbReference type="Pfam" id="PF00005">
    <property type="entry name" value="ABC_tran"/>
    <property type="match status" value="1"/>
</dbReference>
<comment type="caution">
    <text evidence="14">The sequence shown here is derived from an EMBL/GenBank/DDBJ whole genome shotgun (WGS) entry which is preliminary data.</text>
</comment>
<dbReference type="InterPro" id="IPR003593">
    <property type="entry name" value="AAA+_ATPase"/>
</dbReference>
<dbReference type="SUPFAM" id="SSF90123">
    <property type="entry name" value="ABC transporter transmembrane region"/>
    <property type="match status" value="1"/>
</dbReference>
<dbReference type="PANTHER" id="PTHR43394:SF1">
    <property type="entry name" value="ATP-BINDING CASSETTE SUB-FAMILY B MEMBER 10, MITOCHONDRIAL"/>
    <property type="match status" value="1"/>
</dbReference>
<keyword evidence="9" id="KW-0445">Lipid transport</keyword>
<feature type="domain" description="ABC transporter" evidence="12">
    <location>
        <begin position="343"/>
        <end position="578"/>
    </location>
</feature>
<evidence type="ECO:0000259" key="12">
    <source>
        <dbReference type="PROSITE" id="PS50893"/>
    </source>
</evidence>
<feature type="transmembrane region" description="Helical" evidence="11">
    <location>
        <begin position="250"/>
        <end position="270"/>
    </location>
</feature>
<dbReference type="InterPro" id="IPR003439">
    <property type="entry name" value="ABC_transporter-like_ATP-bd"/>
</dbReference>
<feature type="transmembrane region" description="Helical" evidence="11">
    <location>
        <begin position="144"/>
        <end position="163"/>
    </location>
</feature>
<dbReference type="InterPro" id="IPR011917">
    <property type="entry name" value="ABC_transpr_lipidA"/>
</dbReference>
<reference evidence="14 15" key="1">
    <citation type="journal article" date="2013" name="Int. J. Syst. Evol. Microbiol.">
        <title>Celerinatantimonas yamalensis sp. nov., a cold-adapted diazotrophic bacterium from a cold permafrost brine.</title>
        <authorList>
            <person name="Shcherbakova V."/>
            <person name="Chuvilskaya N."/>
            <person name="Rivkina E."/>
            <person name="Demidov N."/>
            <person name="Uchaeva V."/>
            <person name="Suetin S."/>
            <person name="Suzina N."/>
            <person name="Gilichinsky D."/>
        </authorList>
    </citation>
    <scope>NUCLEOTIDE SEQUENCE [LARGE SCALE GENOMIC DNA]</scope>
    <source>
        <strain evidence="14 15">C7</strain>
    </source>
</reference>
<evidence type="ECO:0000256" key="6">
    <source>
        <dbReference type="ARBA" id="ARBA00022840"/>
    </source>
</evidence>
<feature type="transmembrane region" description="Helical" evidence="11">
    <location>
        <begin position="169"/>
        <end position="187"/>
    </location>
</feature>
<evidence type="ECO:0000313" key="14">
    <source>
        <dbReference type="EMBL" id="MFM2484142.1"/>
    </source>
</evidence>
<keyword evidence="2" id="KW-0813">Transport</keyword>
<dbReference type="Pfam" id="PF00664">
    <property type="entry name" value="ABC_membrane"/>
    <property type="match status" value="1"/>
</dbReference>
<keyword evidence="15" id="KW-1185">Reference proteome</keyword>
<evidence type="ECO:0000256" key="10">
    <source>
        <dbReference type="ARBA" id="ARBA00023136"/>
    </source>
</evidence>
<sequence length="585" mass="64834">MEHEKEEPANKSNFIRLLSYVSERKAGLVAAIIGMIGYAIVDVSFIYSIKPLIDEGLSGKNPSILKIMPFFVIGIVLCRGTFNFVSSYCMSWVGTHVVMRMQREIFDHLMNMPVSFFDRNSIGTLLSKITYDTNQIAEAATKTLVTMIKQGGLVIGLLCMMFYNSWQLSVIFILIGPVVAIAIRIVSRRFRRISKNLQDAMGSVTAVSEQMLNGHREVLAFNGQDKESLRFDEVSNQIRRQQMKMSATSAISNPIVQSVAASGLAVVLYLASFPQIMHQLTAGTFTVIVTSMMMLQQPIKQLTQLNTNFQRGMAACTSIFGVLDEPSEEDTGSMEVERVSGKITLDHVTFSYPTKLEPVLKDISFQVEPGKTIALVGRSGSGKTTIASLLPRFYDIQEGVIRIDGHSVRDYTIASLRRQFSMVSQNVHLFSGTIAENIAYPQVDVAREAIDRAANMANVLEFSNQLPEGLDTVIGERGVMLSGGQRQRVAIARALLRDAPILILDEATSALDTASERKIQEAIERVCQDRTAIVIAHRLSTIENADEILVIDEGHLLERGTHQQLIDKQGAYYQLYQLQFGGESA</sequence>
<feature type="domain" description="ABC transmembrane type-1" evidence="13">
    <location>
        <begin position="29"/>
        <end position="311"/>
    </location>
</feature>
<dbReference type="RefSeq" id="WP_408622280.1">
    <property type="nucleotide sequence ID" value="NZ_JBEQCT010000001.1"/>
</dbReference>
<dbReference type="Proteomes" id="UP001629953">
    <property type="component" value="Unassembled WGS sequence"/>
</dbReference>
<gene>
    <name evidence="14" type="primary">msbA</name>
    <name evidence="14" type="ORF">ABUE30_03520</name>
</gene>
<comment type="subcellular location">
    <subcellularLocation>
        <location evidence="1">Cell membrane</location>
        <topology evidence="1">Multi-pass membrane protein</topology>
    </subcellularLocation>
</comment>
<evidence type="ECO:0000256" key="4">
    <source>
        <dbReference type="ARBA" id="ARBA00022692"/>
    </source>
</evidence>
<dbReference type="InterPro" id="IPR036640">
    <property type="entry name" value="ABC1_TM_sf"/>
</dbReference>
<evidence type="ECO:0000256" key="8">
    <source>
        <dbReference type="ARBA" id="ARBA00022989"/>
    </source>
</evidence>